<dbReference type="PANTHER" id="PTHR24421:SF10">
    <property type="entry name" value="NITRATE_NITRITE SENSOR PROTEIN NARQ"/>
    <property type="match status" value="1"/>
</dbReference>
<comment type="caution">
    <text evidence="12">The sequence shown here is derived from an EMBL/GenBank/DDBJ whole genome shotgun (WGS) entry which is preliminary data.</text>
</comment>
<dbReference type="EC" id="2.7.13.3" evidence="2"/>
<dbReference type="PANTHER" id="PTHR24421">
    <property type="entry name" value="NITRATE/NITRITE SENSOR PROTEIN NARX-RELATED"/>
    <property type="match status" value="1"/>
</dbReference>
<evidence type="ECO:0000256" key="10">
    <source>
        <dbReference type="SAM" id="Phobius"/>
    </source>
</evidence>
<evidence type="ECO:0000256" key="3">
    <source>
        <dbReference type="ARBA" id="ARBA00022553"/>
    </source>
</evidence>
<keyword evidence="5" id="KW-0547">Nucleotide-binding</keyword>
<feature type="domain" description="Signal transduction histidine kinase subgroup 3 dimerisation and phosphoacceptor" evidence="11">
    <location>
        <begin position="226"/>
        <end position="290"/>
    </location>
</feature>
<proteinExistence type="predicted"/>
<protein>
    <recommendedName>
        <fullName evidence="2">histidine kinase</fullName>
        <ecNumber evidence="2">2.7.13.3</ecNumber>
    </recommendedName>
</protein>
<keyword evidence="8" id="KW-0902">Two-component regulatory system</keyword>
<dbReference type="AlphaFoldDB" id="A0A3N1GMX9"/>
<evidence type="ECO:0000256" key="1">
    <source>
        <dbReference type="ARBA" id="ARBA00000085"/>
    </source>
</evidence>
<dbReference type="GO" id="GO:0000155">
    <property type="term" value="F:phosphorelay sensor kinase activity"/>
    <property type="evidence" value="ECO:0007669"/>
    <property type="project" value="InterPro"/>
</dbReference>
<dbReference type="Gene3D" id="3.30.565.10">
    <property type="entry name" value="Histidine kinase-like ATPase, C-terminal domain"/>
    <property type="match status" value="1"/>
</dbReference>
<evidence type="ECO:0000256" key="6">
    <source>
        <dbReference type="ARBA" id="ARBA00022777"/>
    </source>
</evidence>
<feature type="compositionally biased region" description="Polar residues" evidence="9">
    <location>
        <begin position="1"/>
        <end position="16"/>
    </location>
</feature>
<comment type="catalytic activity">
    <reaction evidence="1">
        <text>ATP + protein L-histidine = ADP + protein N-phospho-L-histidine.</text>
        <dbReference type="EC" id="2.7.13.3"/>
    </reaction>
</comment>
<dbReference type="Proteomes" id="UP000271683">
    <property type="component" value="Unassembled WGS sequence"/>
</dbReference>
<evidence type="ECO:0000259" key="11">
    <source>
        <dbReference type="Pfam" id="PF07730"/>
    </source>
</evidence>
<evidence type="ECO:0000313" key="12">
    <source>
        <dbReference type="EMBL" id="ROP31620.1"/>
    </source>
</evidence>
<feature type="transmembrane region" description="Helical" evidence="10">
    <location>
        <begin position="114"/>
        <end position="142"/>
    </location>
</feature>
<evidence type="ECO:0000256" key="7">
    <source>
        <dbReference type="ARBA" id="ARBA00022840"/>
    </source>
</evidence>
<dbReference type="InterPro" id="IPR011712">
    <property type="entry name" value="Sig_transdc_His_kin_sub3_dim/P"/>
</dbReference>
<reference evidence="12 13" key="1">
    <citation type="submission" date="2018-11" db="EMBL/GenBank/DDBJ databases">
        <title>Sequencing the genomes of 1000 actinobacteria strains.</title>
        <authorList>
            <person name="Klenk H.-P."/>
        </authorList>
    </citation>
    <scope>NUCLEOTIDE SEQUENCE [LARGE SCALE GENOMIC DNA]</scope>
    <source>
        <strain evidence="12 13">DSM 43634</strain>
    </source>
</reference>
<dbReference type="EMBL" id="RJKL01000001">
    <property type="protein sequence ID" value="ROP31620.1"/>
    <property type="molecule type" value="Genomic_DNA"/>
</dbReference>
<gene>
    <name evidence="12" type="ORF">EDD30_4541</name>
</gene>
<keyword evidence="10" id="KW-0472">Membrane</keyword>
<keyword evidence="3" id="KW-0597">Phosphoprotein</keyword>
<evidence type="ECO:0000256" key="9">
    <source>
        <dbReference type="SAM" id="MobiDB-lite"/>
    </source>
</evidence>
<dbReference type="InterPro" id="IPR036890">
    <property type="entry name" value="HATPase_C_sf"/>
</dbReference>
<dbReference type="GO" id="GO:0016020">
    <property type="term" value="C:membrane"/>
    <property type="evidence" value="ECO:0007669"/>
    <property type="project" value="InterPro"/>
</dbReference>
<feature type="region of interest" description="Disordered" evidence="9">
    <location>
        <begin position="1"/>
        <end position="37"/>
    </location>
</feature>
<dbReference type="Gene3D" id="1.20.5.1930">
    <property type="match status" value="1"/>
</dbReference>
<sequence length="373" mass="39826">MSTLRGTSATPLNPSRQDGPMPVRYRAPMPGSTDERAGSPAVLVRLARLGERHPLLADSLIAAASGTVSLALAVQPPQPGERPFDALGYVLTGAVTLTLVVRRRCPLGAALVYWLLWVVFVAAGYWPVVNAGGALLALYTVAASRSTRLTAVAAVLFAGVWVYAGSSSGQDALLTAIVQSGGWTAVVWRVGYTARQLAERNRRLALFTVELEREQRERAGRVIIDERVRLARELHDVIAHHMAVVSIHAGLAQYVLDGDRQAARNALVVVGEGVGEALREMRRMLNLLHTGPAGDSRDDAGSGGYLPAPGLDRLGELVDRVRAAGVPVEVRVTGPRHPLASGVDLCAYRVVQESLTNVLKHAQGARATVDVLY</sequence>
<dbReference type="Pfam" id="PF07730">
    <property type="entry name" value="HisKA_3"/>
    <property type="match status" value="1"/>
</dbReference>
<organism evidence="12 13">
    <name type="scientific">Couchioplanes caeruleus</name>
    <dbReference type="NCBI Taxonomy" id="56438"/>
    <lineage>
        <taxon>Bacteria</taxon>
        <taxon>Bacillati</taxon>
        <taxon>Actinomycetota</taxon>
        <taxon>Actinomycetes</taxon>
        <taxon>Micromonosporales</taxon>
        <taxon>Micromonosporaceae</taxon>
        <taxon>Couchioplanes</taxon>
    </lineage>
</organism>
<accession>A0A3N1GMX9</accession>
<dbReference type="GO" id="GO:0046983">
    <property type="term" value="F:protein dimerization activity"/>
    <property type="evidence" value="ECO:0007669"/>
    <property type="project" value="InterPro"/>
</dbReference>
<evidence type="ECO:0000256" key="8">
    <source>
        <dbReference type="ARBA" id="ARBA00023012"/>
    </source>
</evidence>
<name>A0A3N1GMX9_9ACTN</name>
<keyword evidence="7" id="KW-0067">ATP-binding</keyword>
<dbReference type="GO" id="GO:0005524">
    <property type="term" value="F:ATP binding"/>
    <property type="evidence" value="ECO:0007669"/>
    <property type="project" value="UniProtKB-KW"/>
</dbReference>
<evidence type="ECO:0000313" key="13">
    <source>
        <dbReference type="Proteomes" id="UP000271683"/>
    </source>
</evidence>
<keyword evidence="10" id="KW-1133">Transmembrane helix</keyword>
<keyword evidence="10" id="KW-0812">Transmembrane</keyword>
<keyword evidence="6 12" id="KW-0418">Kinase</keyword>
<evidence type="ECO:0000256" key="5">
    <source>
        <dbReference type="ARBA" id="ARBA00022741"/>
    </source>
</evidence>
<keyword evidence="4" id="KW-0808">Transferase</keyword>
<evidence type="ECO:0000256" key="2">
    <source>
        <dbReference type="ARBA" id="ARBA00012438"/>
    </source>
</evidence>
<evidence type="ECO:0000256" key="4">
    <source>
        <dbReference type="ARBA" id="ARBA00022679"/>
    </source>
</evidence>
<dbReference type="InterPro" id="IPR050482">
    <property type="entry name" value="Sensor_HK_TwoCompSys"/>
</dbReference>